<dbReference type="Pfam" id="PF07714">
    <property type="entry name" value="PK_Tyr_Ser-Thr"/>
    <property type="match status" value="1"/>
</dbReference>
<comment type="caution">
    <text evidence="16">The sequence shown here is derived from an EMBL/GenBank/DDBJ whole genome shotgun (WGS) entry which is preliminary data.</text>
</comment>
<dbReference type="InterPro" id="IPR000185">
    <property type="entry name" value="SecA"/>
</dbReference>
<dbReference type="InterPro" id="IPR011115">
    <property type="entry name" value="SecA_DEAD"/>
</dbReference>
<dbReference type="InterPro" id="IPR001650">
    <property type="entry name" value="Helicase_C-like"/>
</dbReference>
<feature type="compositionally biased region" description="Basic and acidic residues" evidence="11">
    <location>
        <begin position="679"/>
        <end position="705"/>
    </location>
</feature>
<feature type="domain" description="SecA family profile" evidence="15">
    <location>
        <begin position="449"/>
        <end position="1304"/>
    </location>
</feature>
<dbReference type="SUPFAM" id="SSF52540">
    <property type="entry name" value="P-loop containing nucleoside triphosphate hydrolases"/>
    <property type="match status" value="2"/>
</dbReference>
<dbReference type="PROSITE" id="PS51194">
    <property type="entry name" value="HELICASE_CTER"/>
    <property type="match status" value="1"/>
</dbReference>
<dbReference type="InterPro" id="IPR027417">
    <property type="entry name" value="P-loop_NTPase"/>
</dbReference>
<keyword evidence="2" id="KW-0813">Transport</keyword>
<evidence type="ECO:0000256" key="2">
    <source>
        <dbReference type="ARBA" id="ARBA00022448"/>
    </source>
</evidence>
<evidence type="ECO:0000256" key="8">
    <source>
        <dbReference type="ARBA" id="ARBA00023010"/>
    </source>
</evidence>
<dbReference type="SUPFAM" id="SSF56112">
    <property type="entry name" value="Protein kinase-like (PK-like)"/>
    <property type="match status" value="1"/>
</dbReference>
<dbReference type="Pfam" id="PF07517">
    <property type="entry name" value="SecA_DEAD"/>
    <property type="match status" value="2"/>
</dbReference>
<feature type="region of interest" description="Disordered" evidence="11">
    <location>
        <begin position="658"/>
        <end position="725"/>
    </location>
</feature>
<dbReference type="InterPro" id="IPR001245">
    <property type="entry name" value="Ser-Thr/Tyr_kinase_cat_dom"/>
</dbReference>
<keyword evidence="17" id="KW-1185">Reference proteome</keyword>
<dbReference type="EMBL" id="JAPFFF010000006">
    <property type="protein sequence ID" value="KAK8887779.1"/>
    <property type="molecule type" value="Genomic_DNA"/>
</dbReference>
<evidence type="ECO:0000256" key="11">
    <source>
        <dbReference type="SAM" id="MobiDB-lite"/>
    </source>
</evidence>
<keyword evidence="12" id="KW-1133">Transmembrane helix</keyword>
<feature type="compositionally biased region" description="Acidic residues" evidence="11">
    <location>
        <begin position="706"/>
        <end position="724"/>
    </location>
</feature>
<keyword evidence="6" id="KW-0653">Protein transport</keyword>
<dbReference type="PROSITE" id="PS51196">
    <property type="entry name" value="SECA_MOTOR_DEAD"/>
    <property type="match status" value="1"/>
</dbReference>
<dbReference type="PANTHER" id="PTHR30612">
    <property type="entry name" value="SECA INNER MEMBRANE COMPONENT OF SEC PROTEIN SECRETION SYSTEM"/>
    <property type="match status" value="1"/>
</dbReference>
<accession>A0ABR2K9L7</accession>
<evidence type="ECO:0000256" key="5">
    <source>
        <dbReference type="ARBA" id="ARBA00022840"/>
    </source>
</evidence>
<dbReference type="InterPro" id="IPR000719">
    <property type="entry name" value="Prot_kinase_dom"/>
</dbReference>
<evidence type="ECO:0008006" key="18">
    <source>
        <dbReference type="Google" id="ProtNLM"/>
    </source>
</evidence>
<evidence type="ECO:0000259" key="13">
    <source>
        <dbReference type="PROSITE" id="PS50011"/>
    </source>
</evidence>
<dbReference type="Gene3D" id="1.10.510.10">
    <property type="entry name" value="Transferase(Phosphotransferase) domain 1"/>
    <property type="match status" value="1"/>
</dbReference>
<feature type="domain" description="Helicase C-terminal" evidence="14">
    <location>
        <begin position="1156"/>
        <end position="1303"/>
    </location>
</feature>
<feature type="transmembrane region" description="Helical" evidence="12">
    <location>
        <begin position="1779"/>
        <end position="1797"/>
    </location>
</feature>
<dbReference type="Pfam" id="PF21090">
    <property type="entry name" value="P-loop_SecA"/>
    <property type="match status" value="1"/>
</dbReference>
<keyword evidence="4" id="KW-0547">Nucleotide-binding</keyword>
<dbReference type="InterPro" id="IPR014018">
    <property type="entry name" value="SecA_motor_DEAD"/>
</dbReference>
<feature type="coiled-coil region" evidence="10">
    <location>
        <begin position="1823"/>
        <end position="1884"/>
    </location>
</feature>
<evidence type="ECO:0000259" key="14">
    <source>
        <dbReference type="PROSITE" id="PS51194"/>
    </source>
</evidence>
<dbReference type="Proteomes" id="UP001470230">
    <property type="component" value="Unassembled WGS sequence"/>
</dbReference>
<keyword evidence="3" id="KW-0963">Cytoplasm</keyword>
<evidence type="ECO:0000313" key="16">
    <source>
        <dbReference type="EMBL" id="KAK8887779.1"/>
    </source>
</evidence>
<evidence type="ECO:0000256" key="10">
    <source>
        <dbReference type="SAM" id="Coils"/>
    </source>
</evidence>
<feature type="domain" description="Protein kinase" evidence="13">
    <location>
        <begin position="1961"/>
        <end position="2223"/>
    </location>
</feature>
<sequence>MPILNPSIQYSLLKLNNGENSGNAERFYIRYLKIASRNLYRNLFTIKASIKFKDDLKISIPLINSKFCCKMNEIDFQNPTINNFYKYFLDQMNNNININATFSQKVPGEYIKLSEDNYDTNFFKPSIFYSNCHSWYFTDTPIAVLSLRLINIESLEPDMVQLINLEIDLMVAAGFTLVLCANYSLLYQYFLFDLIQNNQFSEIHINANTSLEIEAFLRSAKNKPFNTFRGFLYIYSPYIDKDSETKKILREFRKSPRISILTFSNDIFNSLKMPIPYSVKPFVYCKTGFKQEFLRIELNNVPLYDDADDNDTFVPLKTSGFSICYISPCDFLNWKSDRLKILFDDKVNKNRIEKYVNYEDIHIMKKDYYANDPLAIGYIKTKNLLKVNEIEEKIKEIIQKRKGKKFKKDSIFAISTDKRIQKSIKYVTYAYTYIENSFDKNFFIHRPQIYTTFKATKKFFKKTDVNINKLINEKKQIERMLYNNLDPYILKAEEYYKNNKMFQKLFGYVFKKFVQYKDFTTQIMHFICNDLLHKPDNYITNIWLNDPKNFIKNFIKIANEAKDEYYLNRLKDLEENIQTNLKKCKKGIIYQVETGEGKSCIICIIAAILALNGKYVHIASSNIKLANRDYMDSYNFFKQLDLKSAVFCHDNELPVQPKKVTKNKKKKNDKKKKKKNDKKRKEEDKKDPENDHIKKDDNDEIKIEIDIDDDNDDQVNFDDEEYENENDKLDVNVTVNDNDINIDINLNDNEEEEDKIINDDDDDDDDDNFDNIENVINNDDRFFKGNFQNYFKTNTQDKKTQYAKFYYNDDFNYYDEKQFKNSSRMNFIACGLKSNNKIPKKKPNIVFSTFVNFECFYLKMMEMSPGYIEEYYENCALIIDEADSILIDEIVNGTITSRDVKSNVKDILEFVYDQKQQNFSAEETLEKVKEKWPKCVDLVLKDVEKMYSEIDMLEEPKFKNGKRYSIETFKVKNSKMKRHLFKKAINIDRENYYIKNEEEEEEEEYDDDFDFNFDADIEDLDEFVEGEEEEEENDKPVNFSQIVPFDFAHKGILEPNKEFSGFIQQFIAIKESKTKNIKNMIIKDMSLNYLYVSHPIFIKLYSKICGFTGTIGSLNEKKIYEEQYNLKTMKIPRNEANLRVELPMILCDSITERNNNIVFEILKFHQQGNPVLVIFQDLKEINKVAKLLYIQGIHCINIFNGKNEIIRPDKIAGVQGAITLGTNVCARGTNITPKKKPLHVIITFYSSNKRSMDQARGRTARQGSPGTSRVICLKEQFLNQQIMNDDTMQTIIDEFSIKNEQQLKFIKTFKELKPWIFSSEISKQSLRQEDVTKMRKTRINVNRISAYNFEFPIKMNVQTFLKIQAQKIFSIFNCPNSKYTWTLYQKYVREMILESWSLMINEFDEEFFSRKENEEYKKEVDILDEKNYDSNSLDYQKERTELNQKFSRKIWAYKKELYNRTDQLIEQICEYLPKKLYDIVPSFMFIFDKISKDYECKIIESFGVLSKVFAQFNNFDYLSCQVGFKPFSLLTGSGARITYKNISKTNFITDPEIKYLKMAPRNHFCFLSITEKIDDLFNMIFQQVNQVMGNKIFLKFFMRRTLGGCEFGICLNFDFKNEGINDPNCIIDQDPLLYLTINIKSLVPVLAGILVIVLVFVAILSKKMIEWFAAFPLKITKEIALKAVGVILNQVAPYLVNFGLDKIIKLLNETLEKQVARLEKIKTDQAEQAANIIIAIKSIFNSTIGDQANGKAVRFCDGKIKFKFNFKKFSRRCYDPRRLVKISFLILLCVATFILNFNTRKDAIRQQKDADKIELSFKSINKEEKVKGKVRKTINDLSEYEEEKLRKEGVLIIENIHDNYNDIEENYYEENDKEQNHNEDLEENDIEENYYDDKDENYFDDDDDDDEVLLTKEERYVRDQKYRKEIQDKTEIISKTYVYKFKSCNPYKKAVKSRYFVEDDKASIEKITNGIANIEKYVRKGMFKKKCLRMRYREMKRIFIQQIRFYETNQFPSILPIIGFVIRGKREDLFVEFKENGTLEKIINKGKIKLTKTQKLIIAYGVASALEHLHSHGVVHLSLNPSNIWLDSKFYPFLCEFSNSAIARTEVACILLKPKIGFMSPGFIAPEFNDNYKINQNSFSLDVYAFGMLLFVLLTGKNPFVDSNPSEIARKAKFGERPKLPSKMNQMKYWSWINLIDMCWSQNPLERPSFSQICDVLETSEFVNNDIVVKDFDEYKKIINRKMEE</sequence>
<dbReference type="PANTHER" id="PTHR30612:SF0">
    <property type="entry name" value="CHLOROPLAST PROTEIN-TRANSPORTING ATPASE"/>
    <property type="match status" value="1"/>
</dbReference>
<evidence type="ECO:0000256" key="9">
    <source>
        <dbReference type="ARBA" id="ARBA00023136"/>
    </source>
</evidence>
<dbReference type="SMART" id="SM00220">
    <property type="entry name" value="S_TKc"/>
    <property type="match status" value="1"/>
</dbReference>
<evidence type="ECO:0000256" key="6">
    <source>
        <dbReference type="ARBA" id="ARBA00022927"/>
    </source>
</evidence>
<evidence type="ECO:0000256" key="3">
    <source>
        <dbReference type="ARBA" id="ARBA00022490"/>
    </source>
</evidence>
<keyword evidence="10" id="KW-0175">Coiled coil</keyword>
<comment type="similarity">
    <text evidence="1">Belongs to the protein kinase superfamily. TKL Ser/Thr protein kinase family. ROCO subfamily.</text>
</comment>
<feature type="transmembrane region" description="Helical" evidence="12">
    <location>
        <begin position="1641"/>
        <end position="1660"/>
    </location>
</feature>
<keyword evidence="8" id="KW-0811">Translocation</keyword>
<keyword evidence="9 12" id="KW-0472">Membrane</keyword>
<evidence type="ECO:0000256" key="4">
    <source>
        <dbReference type="ARBA" id="ARBA00022741"/>
    </source>
</evidence>
<proteinExistence type="inferred from homology"/>
<dbReference type="InterPro" id="IPR044722">
    <property type="entry name" value="SecA_SF2_C"/>
</dbReference>
<dbReference type="PROSITE" id="PS50011">
    <property type="entry name" value="PROTEIN_KINASE_DOM"/>
    <property type="match status" value="1"/>
</dbReference>
<keyword evidence="12" id="KW-0812">Transmembrane</keyword>
<dbReference type="Gene3D" id="3.40.50.300">
    <property type="entry name" value="P-loop containing nucleotide triphosphate hydrolases"/>
    <property type="match status" value="3"/>
</dbReference>
<keyword evidence="7" id="KW-1278">Translocase</keyword>
<organism evidence="16 17">
    <name type="scientific">Tritrichomonas musculus</name>
    <dbReference type="NCBI Taxonomy" id="1915356"/>
    <lineage>
        <taxon>Eukaryota</taxon>
        <taxon>Metamonada</taxon>
        <taxon>Parabasalia</taxon>
        <taxon>Tritrichomonadida</taxon>
        <taxon>Tritrichomonadidae</taxon>
        <taxon>Tritrichomonas</taxon>
    </lineage>
</organism>
<evidence type="ECO:0000256" key="7">
    <source>
        <dbReference type="ARBA" id="ARBA00022967"/>
    </source>
</evidence>
<evidence type="ECO:0000256" key="12">
    <source>
        <dbReference type="SAM" id="Phobius"/>
    </source>
</evidence>
<dbReference type="InterPro" id="IPR011009">
    <property type="entry name" value="Kinase-like_dom_sf"/>
</dbReference>
<evidence type="ECO:0000256" key="1">
    <source>
        <dbReference type="ARBA" id="ARBA00008171"/>
    </source>
</evidence>
<gene>
    <name evidence="16" type="ORF">M9Y10_038836</name>
</gene>
<feature type="compositionally biased region" description="Basic residues" evidence="11">
    <location>
        <begin position="659"/>
        <end position="678"/>
    </location>
</feature>
<name>A0ABR2K9L7_9EUKA</name>
<protein>
    <recommendedName>
        <fullName evidence="18">Protein translocase subunit SecA</fullName>
    </recommendedName>
</protein>
<evidence type="ECO:0000313" key="17">
    <source>
        <dbReference type="Proteomes" id="UP001470230"/>
    </source>
</evidence>
<reference evidence="16 17" key="1">
    <citation type="submission" date="2024-04" db="EMBL/GenBank/DDBJ databases">
        <title>Tritrichomonas musculus Genome.</title>
        <authorList>
            <person name="Alves-Ferreira E."/>
            <person name="Grigg M."/>
            <person name="Lorenzi H."/>
            <person name="Galac M."/>
        </authorList>
    </citation>
    <scope>NUCLEOTIDE SEQUENCE [LARGE SCALE GENOMIC DNA]</scope>
    <source>
        <strain evidence="16 17">EAF2021</strain>
    </source>
</reference>
<evidence type="ECO:0000259" key="15">
    <source>
        <dbReference type="PROSITE" id="PS51196"/>
    </source>
</evidence>
<keyword evidence="5" id="KW-0067">ATP-binding</keyword>